<dbReference type="PANTHER" id="PTHR31885:SF6">
    <property type="entry name" value="GH04784P"/>
    <property type="match status" value="1"/>
</dbReference>
<evidence type="ECO:0000256" key="1">
    <source>
        <dbReference type="ARBA" id="ARBA00004141"/>
    </source>
</evidence>
<evidence type="ECO:0000313" key="7">
    <source>
        <dbReference type="EMBL" id="MBF9069343.1"/>
    </source>
</evidence>
<organism evidence="7 8">
    <name type="scientific">Streptacidiphilus fuscans</name>
    <dbReference type="NCBI Taxonomy" id="2789292"/>
    <lineage>
        <taxon>Bacteria</taxon>
        <taxon>Bacillati</taxon>
        <taxon>Actinomycetota</taxon>
        <taxon>Actinomycetes</taxon>
        <taxon>Kitasatosporales</taxon>
        <taxon>Streptomycetaceae</taxon>
        <taxon>Streptacidiphilus</taxon>
    </lineage>
</organism>
<dbReference type="AlphaFoldDB" id="A0A931B2Z6"/>
<keyword evidence="5 6" id="KW-0472">Membrane</keyword>
<proteinExistence type="inferred from homology"/>
<evidence type="ECO:0000313" key="8">
    <source>
        <dbReference type="Proteomes" id="UP000657385"/>
    </source>
</evidence>
<dbReference type="InterPro" id="IPR012506">
    <property type="entry name" value="TMEM86B-like"/>
</dbReference>
<reference evidence="7" key="1">
    <citation type="submission" date="2020-11" db="EMBL/GenBank/DDBJ databases">
        <title>Isolation and identification of active actinomycetes.</title>
        <authorList>
            <person name="Yu B."/>
        </authorList>
    </citation>
    <scope>NUCLEOTIDE SEQUENCE</scope>
    <source>
        <strain evidence="7">NEAU-YB345</strain>
    </source>
</reference>
<feature type="transmembrane region" description="Helical" evidence="6">
    <location>
        <begin position="137"/>
        <end position="160"/>
    </location>
</feature>
<evidence type="ECO:0000256" key="6">
    <source>
        <dbReference type="SAM" id="Phobius"/>
    </source>
</evidence>
<feature type="transmembrane region" description="Helical" evidence="6">
    <location>
        <begin position="111"/>
        <end position="131"/>
    </location>
</feature>
<evidence type="ECO:0000256" key="2">
    <source>
        <dbReference type="ARBA" id="ARBA00007375"/>
    </source>
</evidence>
<comment type="caution">
    <text evidence="7">The sequence shown here is derived from an EMBL/GenBank/DDBJ whole genome shotgun (WGS) entry which is preliminary data.</text>
</comment>
<evidence type="ECO:0000256" key="5">
    <source>
        <dbReference type="ARBA" id="ARBA00023136"/>
    </source>
</evidence>
<feature type="transmembrane region" description="Helical" evidence="6">
    <location>
        <begin position="69"/>
        <end position="90"/>
    </location>
</feature>
<gene>
    <name evidence="7" type="ORF">I2501_15060</name>
</gene>
<dbReference type="PANTHER" id="PTHR31885">
    <property type="entry name" value="GH04784P"/>
    <property type="match status" value="1"/>
</dbReference>
<comment type="subcellular location">
    <subcellularLocation>
        <location evidence="1">Membrane</location>
        <topology evidence="1">Multi-pass membrane protein</topology>
    </subcellularLocation>
</comment>
<evidence type="ECO:0000256" key="4">
    <source>
        <dbReference type="ARBA" id="ARBA00022989"/>
    </source>
</evidence>
<protein>
    <submittedName>
        <fullName evidence="7">Lysoplasmalogenase</fullName>
    </submittedName>
</protein>
<keyword evidence="3 6" id="KW-0812">Transmembrane</keyword>
<name>A0A931B2Z6_9ACTN</name>
<dbReference type="GO" id="GO:0016020">
    <property type="term" value="C:membrane"/>
    <property type="evidence" value="ECO:0007669"/>
    <property type="project" value="UniProtKB-SubCell"/>
</dbReference>
<dbReference type="Proteomes" id="UP000657385">
    <property type="component" value="Unassembled WGS sequence"/>
</dbReference>
<keyword evidence="8" id="KW-1185">Reference proteome</keyword>
<dbReference type="EMBL" id="JADPRT010000005">
    <property type="protein sequence ID" value="MBF9069343.1"/>
    <property type="molecule type" value="Genomic_DNA"/>
</dbReference>
<feature type="transmembrane region" description="Helical" evidence="6">
    <location>
        <begin position="191"/>
        <end position="212"/>
    </location>
</feature>
<feature type="transmembrane region" description="Helical" evidence="6">
    <location>
        <begin position="167"/>
        <end position="185"/>
    </location>
</feature>
<keyword evidence="4 6" id="KW-1133">Transmembrane helix</keyword>
<comment type="similarity">
    <text evidence="2">Belongs to the TMEM86 family.</text>
</comment>
<dbReference type="GO" id="GO:0016787">
    <property type="term" value="F:hydrolase activity"/>
    <property type="evidence" value="ECO:0007669"/>
    <property type="project" value="TreeGrafter"/>
</dbReference>
<evidence type="ECO:0000256" key="3">
    <source>
        <dbReference type="ARBA" id="ARBA00022692"/>
    </source>
</evidence>
<dbReference type="Pfam" id="PF07947">
    <property type="entry name" value="YhhN"/>
    <property type="match status" value="1"/>
</dbReference>
<sequence>MAGYLVFSALYLVLTLFGTRLLGGLAEDLTKPLLMPLLALAIRPRAPKLLLGALLASCLGDTMLLFGGAWFLVGMGGFAAAHVCYITLFRRSLPRLRSRRGGGLRRGGRRAVAAIGCYAVAWATLITLLWPDLAPGLRIPVACYSLLLAGTATTSLAAGIRTGVGGGLFLLSDSLIATGLANWPQLPAADFWIMLTYLVGQYLLATGSLGSATPDGQSDRSTTTGAWSEVPLPLRASRST</sequence>
<accession>A0A931B2Z6</accession>